<dbReference type="STRING" id="195883.A0A482XPW4"/>
<protein>
    <recommendedName>
        <fullName evidence="10">Ubiquitin carboxyl-terminal hydrolase</fullName>
        <ecNumber evidence="10">3.4.19.12</ecNumber>
    </recommendedName>
</protein>
<keyword evidence="7" id="KW-0805">Transcription regulation</keyword>
<dbReference type="Gene3D" id="3.90.70.10">
    <property type="entry name" value="Cysteine proteinases"/>
    <property type="match status" value="1"/>
</dbReference>
<name>A0A482XPW4_LAOST</name>
<dbReference type="InterPro" id="IPR050185">
    <property type="entry name" value="Ub_carboxyl-term_hydrolase"/>
</dbReference>
<feature type="compositionally biased region" description="Low complexity" evidence="11">
    <location>
        <begin position="204"/>
        <end position="225"/>
    </location>
</feature>
<dbReference type="InterPro" id="IPR028889">
    <property type="entry name" value="USP"/>
</dbReference>
<keyword evidence="6 10" id="KW-0788">Thiol protease</keyword>
<gene>
    <name evidence="13" type="ORF">LSTR_LSTR013141</name>
</gene>
<dbReference type="EMBL" id="QKKF02003343">
    <property type="protein sequence ID" value="RZF47816.1"/>
    <property type="molecule type" value="Genomic_DNA"/>
</dbReference>
<proteinExistence type="inferred from homology"/>
<keyword evidence="3 10" id="KW-0645">Protease</keyword>
<accession>A0A482XPW4</accession>
<evidence type="ECO:0000256" key="9">
    <source>
        <dbReference type="ARBA" id="ARBA00023242"/>
    </source>
</evidence>
<evidence type="ECO:0000256" key="3">
    <source>
        <dbReference type="ARBA" id="ARBA00022670"/>
    </source>
</evidence>
<dbReference type="PROSITE" id="PS00972">
    <property type="entry name" value="USP_1"/>
    <property type="match status" value="1"/>
</dbReference>
<evidence type="ECO:0000256" key="7">
    <source>
        <dbReference type="ARBA" id="ARBA00023015"/>
    </source>
</evidence>
<feature type="compositionally biased region" description="Low complexity" evidence="11">
    <location>
        <begin position="110"/>
        <end position="125"/>
    </location>
</feature>
<feature type="region of interest" description="Disordered" evidence="11">
    <location>
        <begin position="110"/>
        <end position="139"/>
    </location>
</feature>
<keyword evidence="9" id="KW-0539">Nucleus</keyword>
<evidence type="ECO:0000256" key="10">
    <source>
        <dbReference type="RuleBase" id="RU366025"/>
    </source>
</evidence>
<dbReference type="InterPro" id="IPR001394">
    <property type="entry name" value="Peptidase_C19_UCH"/>
</dbReference>
<evidence type="ECO:0000313" key="13">
    <source>
        <dbReference type="EMBL" id="RZF47816.1"/>
    </source>
</evidence>
<evidence type="ECO:0000259" key="12">
    <source>
        <dbReference type="PROSITE" id="PS50235"/>
    </source>
</evidence>
<feature type="region of interest" description="Disordered" evidence="11">
    <location>
        <begin position="190"/>
        <end position="225"/>
    </location>
</feature>
<dbReference type="GO" id="GO:0006508">
    <property type="term" value="P:proteolysis"/>
    <property type="evidence" value="ECO:0007669"/>
    <property type="project" value="UniProtKB-KW"/>
</dbReference>
<dbReference type="PANTHER" id="PTHR21646:SF33">
    <property type="entry name" value="UBIQUITIN CARBOXYL-TERMINAL HYDROLASE 22"/>
    <property type="match status" value="1"/>
</dbReference>
<feature type="domain" description="USP" evidence="12">
    <location>
        <begin position="3"/>
        <end position="431"/>
    </location>
</feature>
<dbReference type="PROSITE" id="PS00973">
    <property type="entry name" value="USP_2"/>
    <property type="match status" value="1"/>
</dbReference>
<dbReference type="GO" id="GO:0005634">
    <property type="term" value="C:nucleus"/>
    <property type="evidence" value="ECO:0007669"/>
    <property type="project" value="UniProtKB-SubCell"/>
</dbReference>
<dbReference type="SUPFAM" id="SSF54001">
    <property type="entry name" value="Cysteine proteinases"/>
    <property type="match status" value="1"/>
</dbReference>
<dbReference type="GO" id="GO:0004843">
    <property type="term" value="F:cysteine-type deubiquitinase activity"/>
    <property type="evidence" value="ECO:0007669"/>
    <property type="project" value="UniProtKB-UniRule"/>
</dbReference>
<evidence type="ECO:0000256" key="5">
    <source>
        <dbReference type="ARBA" id="ARBA00022801"/>
    </source>
</evidence>
<dbReference type="SMR" id="A0A482XPW4"/>
<reference evidence="13 14" key="1">
    <citation type="journal article" date="2017" name="Gigascience">
        <title>Genome sequence of the small brown planthopper, Laodelphax striatellus.</title>
        <authorList>
            <person name="Zhu J."/>
            <person name="Jiang F."/>
            <person name="Wang X."/>
            <person name="Yang P."/>
            <person name="Bao Y."/>
            <person name="Zhao W."/>
            <person name="Wang W."/>
            <person name="Lu H."/>
            <person name="Wang Q."/>
            <person name="Cui N."/>
            <person name="Li J."/>
            <person name="Chen X."/>
            <person name="Luo L."/>
            <person name="Yu J."/>
            <person name="Kang L."/>
            <person name="Cui F."/>
        </authorList>
    </citation>
    <scope>NUCLEOTIDE SEQUENCE [LARGE SCALE GENOMIC DNA]</scope>
    <source>
        <strain evidence="13">Lst14</strain>
    </source>
</reference>
<dbReference type="AlphaFoldDB" id="A0A482XPW4"/>
<evidence type="ECO:0000256" key="11">
    <source>
        <dbReference type="SAM" id="MobiDB-lite"/>
    </source>
</evidence>
<comment type="caution">
    <text evidence="13">The sequence shown here is derived from an EMBL/GenBank/DDBJ whole genome shotgun (WGS) entry which is preliminary data.</text>
</comment>
<comment type="catalytic activity">
    <reaction evidence="1 10">
        <text>Thiol-dependent hydrolysis of ester, thioester, amide, peptide and isopeptide bonds formed by the C-terminal Gly of ubiquitin (a 76-residue protein attached to proteins as an intracellular targeting signal).</text>
        <dbReference type="EC" id="3.4.19.12"/>
    </reaction>
</comment>
<dbReference type="PROSITE" id="PS50235">
    <property type="entry name" value="USP_3"/>
    <property type="match status" value="1"/>
</dbReference>
<dbReference type="EC" id="3.4.19.12" evidence="10"/>
<dbReference type="InParanoid" id="A0A482XPW4"/>
<feature type="non-terminal residue" evidence="13">
    <location>
        <position position="1"/>
    </location>
</feature>
<evidence type="ECO:0000256" key="1">
    <source>
        <dbReference type="ARBA" id="ARBA00000707"/>
    </source>
</evidence>
<dbReference type="InterPro" id="IPR038765">
    <property type="entry name" value="Papain-like_cys_pep_sf"/>
</dbReference>
<dbReference type="Proteomes" id="UP000291343">
    <property type="component" value="Unassembled WGS sequence"/>
</dbReference>
<dbReference type="FunCoup" id="A0A482XPW4">
    <property type="interactions" value="967"/>
</dbReference>
<evidence type="ECO:0000256" key="2">
    <source>
        <dbReference type="ARBA" id="ARBA00004123"/>
    </source>
</evidence>
<keyword evidence="4 10" id="KW-0833">Ubl conjugation pathway</keyword>
<keyword evidence="8" id="KW-0804">Transcription</keyword>
<dbReference type="OrthoDB" id="47475at2759"/>
<keyword evidence="14" id="KW-1185">Reference proteome</keyword>
<evidence type="ECO:0000256" key="8">
    <source>
        <dbReference type="ARBA" id="ARBA00023163"/>
    </source>
</evidence>
<comment type="subcellular location">
    <subcellularLocation>
        <location evidence="2">Nucleus</location>
    </subcellularLocation>
</comment>
<dbReference type="InterPro" id="IPR018200">
    <property type="entry name" value="USP_CS"/>
</dbReference>
<comment type="similarity">
    <text evidence="10">Belongs to the peptidase C19 family.</text>
</comment>
<dbReference type="Pfam" id="PF00443">
    <property type="entry name" value="UCH"/>
    <property type="match status" value="1"/>
</dbReference>
<dbReference type="GO" id="GO:0016579">
    <property type="term" value="P:protein deubiquitination"/>
    <property type="evidence" value="ECO:0007669"/>
    <property type="project" value="InterPro"/>
</dbReference>
<dbReference type="PANTHER" id="PTHR21646">
    <property type="entry name" value="UBIQUITIN CARBOXYL-TERMINAL HYDROLASE"/>
    <property type="match status" value="1"/>
</dbReference>
<evidence type="ECO:0000256" key="4">
    <source>
        <dbReference type="ARBA" id="ARBA00022786"/>
    </source>
</evidence>
<evidence type="ECO:0000256" key="6">
    <source>
        <dbReference type="ARBA" id="ARBA00022807"/>
    </source>
</evidence>
<organism evidence="13 14">
    <name type="scientific">Laodelphax striatellus</name>
    <name type="common">Small brown planthopper</name>
    <name type="synonym">Delphax striatella</name>
    <dbReference type="NCBI Taxonomy" id="195883"/>
    <lineage>
        <taxon>Eukaryota</taxon>
        <taxon>Metazoa</taxon>
        <taxon>Ecdysozoa</taxon>
        <taxon>Arthropoda</taxon>
        <taxon>Hexapoda</taxon>
        <taxon>Insecta</taxon>
        <taxon>Pterygota</taxon>
        <taxon>Neoptera</taxon>
        <taxon>Paraneoptera</taxon>
        <taxon>Hemiptera</taxon>
        <taxon>Auchenorrhyncha</taxon>
        <taxon>Fulgoroidea</taxon>
        <taxon>Delphacidae</taxon>
        <taxon>Criomorphinae</taxon>
        <taxon>Laodelphax</taxon>
    </lineage>
</organism>
<keyword evidence="5 10" id="KW-0378">Hydrolase</keyword>
<sequence>GLRGLVNLGNSCYVNSIVQVLTHIPPLRDYFLAERHTCKLNETPETCFVCEISRIFQEFYSGNKSPLILKHLLVLVWANIEHMACNRQQDAHEFLMIMLNYLHEQSAPLKAAPTSTPSTSPLSPSSSPPPPLSSQEEGGGGGNNNSCSCIIDLIFTGKLQSDITCHVCNGVSTTIDPFWDISLELDNTSRGGRWGGGGGPDMTSSQLQNDASSQSSSSSSSSSGSSKSGLAAATAAAATAAIKTDGGGGEGGGGGGGGGSVSLDECLEQFTRAEHLGSIRCNNCDADQQQTKQLTVQKLPVVVCFHLKRFEAICENVFAKISKIITFPLELDMTPFMSHRRNGTTPTPTPTNAPDATSSYRNYCAQILEDNRYSLFAVVNHQGDNVGGGHYTAFIRQQYDEWFLCDDSKVTRANITDILNSEGYLLFYHKQILEYE</sequence>
<evidence type="ECO:0000313" key="14">
    <source>
        <dbReference type="Proteomes" id="UP000291343"/>
    </source>
</evidence>